<feature type="compositionally biased region" description="Low complexity" evidence="1">
    <location>
        <begin position="141"/>
        <end position="227"/>
    </location>
</feature>
<evidence type="ECO:0000313" key="3">
    <source>
        <dbReference type="EMBL" id="KIW64217.1"/>
    </source>
</evidence>
<gene>
    <name evidence="3" type="ORF">PV04_09168</name>
</gene>
<feature type="compositionally biased region" description="Polar residues" evidence="1">
    <location>
        <begin position="125"/>
        <end position="136"/>
    </location>
</feature>
<proteinExistence type="predicted"/>
<feature type="signal peptide" evidence="2">
    <location>
        <begin position="1"/>
        <end position="24"/>
    </location>
</feature>
<feature type="region of interest" description="Disordered" evidence="1">
    <location>
        <begin position="125"/>
        <end position="242"/>
    </location>
</feature>
<reference evidence="3 4" key="1">
    <citation type="submission" date="2015-01" db="EMBL/GenBank/DDBJ databases">
        <title>The Genome Sequence of Capronia semiimmersa CBS27337.</title>
        <authorList>
            <consortium name="The Broad Institute Genomics Platform"/>
            <person name="Cuomo C."/>
            <person name="de Hoog S."/>
            <person name="Gorbushina A."/>
            <person name="Stielow B."/>
            <person name="Teixiera M."/>
            <person name="Abouelleil A."/>
            <person name="Chapman S.B."/>
            <person name="Priest M."/>
            <person name="Young S.K."/>
            <person name="Wortman J."/>
            <person name="Nusbaum C."/>
            <person name="Birren B."/>
        </authorList>
    </citation>
    <scope>NUCLEOTIDE SEQUENCE [LARGE SCALE GENOMIC DNA]</scope>
    <source>
        <strain evidence="3 4">CBS 27337</strain>
    </source>
</reference>
<dbReference type="EMBL" id="KN846961">
    <property type="protein sequence ID" value="KIW64217.1"/>
    <property type="molecule type" value="Genomic_DNA"/>
</dbReference>
<dbReference type="AlphaFoldDB" id="A0A0D2DPP7"/>
<evidence type="ECO:0000256" key="1">
    <source>
        <dbReference type="SAM" id="MobiDB-lite"/>
    </source>
</evidence>
<dbReference type="Proteomes" id="UP000054266">
    <property type="component" value="Unassembled WGS sequence"/>
</dbReference>
<dbReference type="HOGENOM" id="CLU_087979_0_0_1"/>
<protein>
    <recommendedName>
        <fullName evidence="5">Extracellular membrane protein CFEM domain-containing protein</fullName>
    </recommendedName>
</protein>
<evidence type="ECO:0000313" key="4">
    <source>
        <dbReference type="Proteomes" id="UP000054266"/>
    </source>
</evidence>
<sequence>MELRLHARFLLAILLYALVRNSSASASFSSIQPIVGFSTSCTLAYDTPVNLCENDDFQGIGGTGSCSSDCQTSLAASQVFVQRRCAGQQADANSVIGHLFLGDIVDFLCGDNNAASTTATTAQVTQPSNSAQSTMSMAVDTVTPSTSTEATSTGSAATIATGSSGTGSVSGTTTLTTSTVTKSTETTSSTFSSIPTSIESETSSLTSTSSSSGTSSSASATSTSQSQGSGGGSGGGSPFDNTFSASASSQTIQMKLLSLSSLVAFLLAVW</sequence>
<name>A0A0D2DPP7_9EURO</name>
<accession>A0A0D2DPP7</accession>
<evidence type="ECO:0000256" key="2">
    <source>
        <dbReference type="SAM" id="SignalP"/>
    </source>
</evidence>
<feature type="chain" id="PRO_5002240577" description="Extracellular membrane protein CFEM domain-containing protein" evidence="2">
    <location>
        <begin position="25"/>
        <end position="270"/>
    </location>
</feature>
<keyword evidence="2" id="KW-0732">Signal</keyword>
<organism evidence="3 4">
    <name type="scientific">Phialophora macrospora</name>
    <dbReference type="NCBI Taxonomy" id="1851006"/>
    <lineage>
        <taxon>Eukaryota</taxon>
        <taxon>Fungi</taxon>
        <taxon>Dikarya</taxon>
        <taxon>Ascomycota</taxon>
        <taxon>Pezizomycotina</taxon>
        <taxon>Eurotiomycetes</taxon>
        <taxon>Chaetothyriomycetidae</taxon>
        <taxon>Chaetothyriales</taxon>
        <taxon>Herpotrichiellaceae</taxon>
        <taxon>Phialophora</taxon>
    </lineage>
</organism>
<feature type="compositionally biased region" description="Gly residues" evidence="1">
    <location>
        <begin position="228"/>
        <end position="237"/>
    </location>
</feature>
<evidence type="ECO:0008006" key="5">
    <source>
        <dbReference type="Google" id="ProtNLM"/>
    </source>
</evidence>
<keyword evidence="4" id="KW-1185">Reference proteome</keyword>